<sequence length="300" mass="34885">MSKVNRRLLSSATKCLQKQSLQQLLHLQKLHPRFVDTIKEVSKPAQKESRQITRPFGLKEPVLLNHKLSDTYSLSSIANEVFGARAKERRQKNLDYDLKHSLIFEAKSFENTKGKIFSPPISWFKQEKSLYFPDFVAQTLQGEKESFYQAISEKYSIVRLFSSVTGDQCTMTYFDRDGKDLYSKDYNSFVQEFPDFQIVDINMPTSWIKGFVLNLSLRNLKKSIPVERYDRYFILPNHILPPDIREELYCDNQCSGYIYILDKNGKIRWATSGYATPEDSTLMWKVVRGLQKEATAARNA</sequence>
<dbReference type="FunCoup" id="A5E0G4">
    <property type="interactions" value="142"/>
</dbReference>
<accession>A5E0G4</accession>
<dbReference type="HOGENOM" id="CLU_047290_2_0_1"/>
<gene>
    <name evidence="1" type="ORF">LELG_03101</name>
</gene>
<dbReference type="VEuPathDB" id="FungiDB:LELG_03101"/>
<dbReference type="AlphaFoldDB" id="A5E0G4"/>
<dbReference type="EMBL" id="CH981527">
    <property type="protein sequence ID" value="EDK44922.1"/>
    <property type="molecule type" value="Genomic_DNA"/>
</dbReference>
<evidence type="ECO:0000313" key="2">
    <source>
        <dbReference type="Proteomes" id="UP000001996"/>
    </source>
</evidence>
<dbReference type="OrthoDB" id="17089at2759"/>
<evidence type="ECO:0000313" key="1">
    <source>
        <dbReference type="EMBL" id="EDK44922.1"/>
    </source>
</evidence>
<dbReference type="KEGG" id="lel:PVL30_002592"/>
<keyword evidence="2" id="KW-1185">Reference proteome</keyword>
<dbReference type="GO" id="GO:0033615">
    <property type="term" value="P:mitochondrial proton-transporting ATP synthase complex assembly"/>
    <property type="evidence" value="ECO:0007669"/>
    <property type="project" value="TreeGrafter"/>
</dbReference>
<evidence type="ECO:0008006" key="3">
    <source>
        <dbReference type="Google" id="ProtNLM"/>
    </source>
</evidence>
<dbReference type="GeneID" id="5232262"/>
<reference evidence="1 2" key="1">
    <citation type="journal article" date="2009" name="Nature">
        <title>Evolution of pathogenicity and sexual reproduction in eight Candida genomes.</title>
        <authorList>
            <person name="Butler G."/>
            <person name="Rasmussen M.D."/>
            <person name="Lin M.F."/>
            <person name="Santos M.A."/>
            <person name="Sakthikumar S."/>
            <person name="Munro C.A."/>
            <person name="Rheinbay E."/>
            <person name="Grabherr M."/>
            <person name="Forche A."/>
            <person name="Reedy J.L."/>
            <person name="Agrafioti I."/>
            <person name="Arnaud M.B."/>
            <person name="Bates S."/>
            <person name="Brown A.J."/>
            <person name="Brunke S."/>
            <person name="Costanzo M.C."/>
            <person name="Fitzpatrick D.A."/>
            <person name="de Groot P.W."/>
            <person name="Harris D."/>
            <person name="Hoyer L.L."/>
            <person name="Hube B."/>
            <person name="Klis F.M."/>
            <person name="Kodira C."/>
            <person name="Lennard N."/>
            <person name="Logue M.E."/>
            <person name="Martin R."/>
            <person name="Neiman A.M."/>
            <person name="Nikolaou E."/>
            <person name="Quail M.A."/>
            <person name="Quinn J."/>
            <person name="Santos M.C."/>
            <person name="Schmitzberger F.F."/>
            <person name="Sherlock G."/>
            <person name="Shah P."/>
            <person name="Silverstein K.A."/>
            <person name="Skrzypek M.S."/>
            <person name="Soll D."/>
            <person name="Staggs R."/>
            <person name="Stansfield I."/>
            <person name="Stumpf M.P."/>
            <person name="Sudbery P.E."/>
            <person name="Srikantha T."/>
            <person name="Zeng Q."/>
            <person name="Berman J."/>
            <person name="Berriman M."/>
            <person name="Heitman J."/>
            <person name="Gow N.A."/>
            <person name="Lorenz M.C."/>
            <person name="Birren B.W."/>
            <person name="Kellis M."/>
            <person name="Cuomo C.A."/>
        </authorList>
    </citation>
    <scope>NUCLEOTIDE SEQUENCE [LARGE SCALE GENOMIC DNA]</scope>
    <source>
        <strain evidence="2">ATCC 11503 / BCRC 21390 / CBS 2605 / JCM 1781 / NBRC 1676 / NRRL YB-4239</strain>
    </source>
</reference>
<organism evidence="1 2">
    <name type="scientific">Lodderomyces elongisporus (strain ATCC 11503 / CBS 2605 / JCM 1781 / NBRC 1676 / NRRL YB-4239)</name>
    <name type="common">Yeast</name>
    <name type="synonym">Saccharomyces elongisporus</name>
    <dbReference type="NCBI Taxonomy" id="379508"/>
    <lineage>
        <taxon>Eukaryota</taxon>
        <taxon>Fungi</taxon>
        <taxon>Dikarya</taxon>
        <taxon>Ascomycota</taxon>
        <taxon>Saccharomycotina</taxon>
        <taxon>Pichiomycetes</taxon>
        <taxon>Debaryomycetaceae</taxon>
        <taxon>Candida/Lodderomyces clade</taxon>
        <taxon>Lodderomyces</taxon>
    </lineage>
</organism>
<protein>
    <recommendedName>
        <fullName evidence="3">Mitochondrial ATPase complex subunit ATP10</fullName>
    </recommendedName>
</protein>
<dbReference type="Proteomes" id="UP000001996">
    <property type="component" value="Unassembled WGS sequence"/>
</dbReference>
<dbReference type="InParanoid" id="A5E0G4"/>
<dbReference type="InterPro" id="IPR007849">
    <property type="entry name" value="ATP10"/>
</dbReference>
<proteinExistence type="predicted"/>
<dbReference type="PANTHER" id="PTHR28106:SF1">
    <property type="entry name" value="MITOCHONDRIAL ATPASE COMPLEX SUBUNIT ATP10"/>
    <property type="match status" value="1"/>
</dbReference>
<dbReference type="PANTHER" id="PTHR28106">
    <property type="entry name" value="MITOCHONDRIAL ATPASE COMPLEX SUBUNIT ATP10"/>
    <property type="match status" value="1"/>
</dbReference>
<dbReference type="Pfam" id="PF05176">
    <property type="entry name" value="ATP-synt_10"/>
    <property type="match status" value="1"/>
</dbReference>
<dbReference type="GO" id="GO:0005743">
    <property type="term" value="C:mitochondrial inner membrane"/>
    <property type="evidence" value="ECO:0007669"/>
    <property type="project" value="TreeGrafter"/>
</dbReference>
<name>A5E0G4_LODEL</name>
<dbReference type="OMA" id="SGMYDVY"/>
<dbReference type="eggNOG" id="KOG4614">
    <property type="taxonomic scope" value="Eukaryota"/>
</dbReference>